<dbReference type="Pfam" id="PF13568">
    <property type="entry name" value="OMP_b-brl_2"/>
    <property type="match status" value="1"/>
</dbReference>
<keyword evidence="3" id="KW-1185">Reference proteome</keyword>
<comment type="caution">
    <text evidence="2">The sequence shown here is derived from an EMBL/GenBank/DDBJ whole genome shotgun (WGS) entry which is preliminary data.</text>
</comment>
<feature type="domain" description="Outer membrane protein beta-barrel" evidence="1">
    <location>
        <begin position="51"/>
        <end position="205"/>
    </location>
</feature>
<accession>A0ABP8N4R2</accession>
<sequence>MRDVLKQPLFKGLNKLMATLSSSGKHKYNVMKKVNLMGMALGLLLTSQVLAQDVHLGLKAGVNAYNTVVADRNTGGKLAAVDYKPGFHVGGLAHIHLSPRWAVQPELMYSGQGGRQTVSGVETRWNTNYINVPILAQFMFGDGFRVQAGPQIGFLTSAKMIREGNTSNVTQNYNPIDAGLATGLSYVGATGLGVDARWVFGLTNINKGTATTYTRNNGAQVGIFYLLNYHR</sequence>
<proteinExistence type="predicted"/>
<evidence type="ECO:0000259" key="1">
    <source>
        <dbReference type="Pfam" id="PF13568"/>
    </source>
</evidence>
<dbReference type="EMBL" id="BAABHD010000032">
    <property type="protein sequence ID" value="GAA4459556.1"/>
    <property type="molecule type" value="Genomic_DNA"/>
</dbReference>
<dbReference type="Proteomes" id="UP001501175">
    <property type="component" value="Unassembled WGS sequence"/>
</dbReference>
<reference evidence="3" key="1">
    <citation type="journal article" date="2019" name="Int. J. Syst. Evol. Microbiol.">
        <title>The Global Catalogue of Microorganisms (GCM) 10K type strain sequencing project: providing services to taxonomists for standard genome sequencing and annotation.</title>
        <authorList>
            <consortium name="The Broad Institute Genomics Platform"/>
            <consortium name="The Broad Institute Genome Sequencing Center for Infectious Disease"/>
            <person name="Wu L."/>
            <person name="Ma J."/>
        </authorList>
    </citation>
    <scope>NUCLEOTIDE SEQUENCE [LARGE SCALE GENOMIC DNA]</scope>
    <source>
        <strain evidence="3">JCM 17927</strain>
    </source>
</reference>
<evidence type="ECO:0000313" key="2">
    <source>
        <dbReference type="EMBL" id="GAA4459556.1"/>
    </source>
</evidence>
<name>A0ABP8N4R2_9BACT</name>
<evidence type="ECO:0000313" key="3">
    <source>
        <dbReference type="Proteomes" id="UP001501175"/>
    </source>
</evidence>
<gene>
    <name evidence="2" type="ORF">GCM10023189_33430</name>
</gene>
<dbReference type="InterPro" id="IPR025665">
    <property type="entry name" value="Beta-barrel_OMP_2"/>
</dbReference>
<organism evidence="2 3">
    <name type="scientific">Nibrella saemangeumensis</name>
    <dbReference type="NCBI Taxonomy" id="1084526"/>
    <lineage>
        <taxon>Bacteria</taxon>
        <taxon>Pseudomonadati</taxon>
        <taxon>Bacteroidota</taxon>
        <taxon>Cytophagia</taxon>
        <taxon>Cytophagales</taxon>
        <taxon>Spirosomataceae</taxon>
        <taxon>Nibrella</taxon>
    </lineage>
</organism>
<protein>
    <submittedName>
        <fullName evidence="2">Porin family protein</fullName>
    </submittedName>
</protein>